<protein>
    <recommendedName>
        <fullName evidence="3 6">Flagellar basal-body rod protein FlgC</fullName>
    </recommendedName>
</protein>
<dbReference type="Proteomes" id="UP000076603">
    <property type="component" value="Unassembled WGS sequence"/>
</dbReference>
<proteinExistence type="inferred from homology"/>
<dbReference type="GO" id="GO:0071978">
    <property type="term" value="P:bacterial-type flagellum-dependent swarming motility"/>
    <property type="evidence" value="ECO:0007669"/>
    <property type="project" value="TreeGrafter"/>
</dbReference>
<evidence type="ECO:0000256" key="2">
    <source>
        <dbReference type="ARBA" id="ARBA00009677"/>
    </source>
</evidence>
<dbReference type="PROSITE" id="PS00588">
    <property type="entry name" value="FLAGELLA_BB_ROD"/>
    <property type="match status" value="1"/>
</dbReference>
<dbReference type="EMBL" id="LWAE01000001">
    <property type="protein sequence ID" value="KZL94134.1"/>
    <property type="molecule type" value="Genomic_DNA"/>
</dbReference>
<evidence type="ECO:0000313" key="10">
    <source>
        <dbReference type="Proteomes" id="UP000076603"/>
    </source>
</evidence>
<comment type="caution">
    <text evidence="9">The sequence shown here is derived from an EMBL/GenBank/DDBJ whole genome shotgun (WGS) entry which is preliminary data.</text>
</comment>
<evidence type="ECO:0000256" key="1">
    <source>
        <dbReference type="ARBA" id="ARBA00004117"/>
    </source>
</evidence>
<comment type="similarity">
    <text evidence="2">Belongs to the flagella basal body rod proteins family.</text>
</comment>
<comment type="subunit">
    <text evidence="5 6">The basal body constitutes a major portion of the flagellar organelle and consists of four rings (L,P,S, and M) mounted on a central rod. The rod consists of about 26 subunits of FlgG in the distal portion, and FlgB, FlgC and FlgF are thought to build up the proximal portion of the rod with about 6 subunits each.</text>
</comment>
<dbReference type="Pfam" id="PF06429">
    <property type="entry name" value="Flg_bbr_C"/>
    <property type="match status" value="1"/>
</dbReference>
<evidence type="ECO:0000256" key="4">
    <source>
        <dbReference type="ARBA" id="ARBA00023143"/>
    </source>
</evidence>
<accession>A0A162UP29</accession>
<comment type="subcellular location">
    <subcellularLocation>
        <location evidence="1 6">Bacterial flagellum basal body</location>
    </subcellularLocation>
</comment>
<evidence type="ECO:0000259" key="8">
    <source>
        <dbReference type="Pfam" id="PF06429"/>
    </source>
</evidence>
<keyword evidence="10" id="KW-1185">Reference proteome</keyword>
<dbReference type="OrthoDB" id="9794148at2"/>
<dbReference type="InterPro" id="IPR006299">
    <property type="entry name" value="FlgC"/>
</dbReference>
<keyword evidence="4 6" id="KW-0975">Bacterial flagellum</keyword>
<sequence>MIRAFNTLRISASGLSAERLRMDTISSNIANVNTTRGANGQPYRRKVAVFQENLNKELNKENGKYEATPMGVKAVGIEEDNSPLRRVYDPSNPDADTEGYVSMPNVNVLNEMADMMVATRAYEANVNAINAEKSMFSKALEIGR</sequence>
<gene>
    <name evidence="9" type="primary">flgC</name>
    <name evidence="9" type="ORF">CLMAG_11870</name>
</gene>
<evidence type="ECO:0000256" key="6">
    <source>
        <dbReference type="RuleBase" id="RU362062"/>
    </source>
</evidence>
<dbReference type="InterPro" id="IPR001444">
    <property type="entry name" value="Flag_bb_rod_N"/>
</dbReference>
<dbReference type="PANTHER" id="PTHR30435">
    <property type="entry name" value="FLAGELLAR PROTEIN"/>
    <property type="match status" value="1"/>
</dbReference>
<name>A0A162UP29_9CLOT</name>
<feature type="domain" description="Flagellar basal body rod protein N-terminal" evidence="7">
    <location>
        <begin position="8"/>
        <end position="36"/>
    </location>
</feature>
<dbReference type="STRING" id="1121326.CLMAG_11870"/>
<dbReference type="InterPro" id="IPR019776">
    <property type="entry name" value="Flagellar_basal_body_rod_CS"/>
</dbReference>
<evidence type="ECO:0000313" key="9">
    <source>
        <dbReference type="EMBL" id="KZL94134.1"/>
    </source>
</evidence>
<dbReference type="InterPro" id="IPR010930">
    <property type="entry name" value="Flg_bb/hook_C_dom"/>
</dbReference>
<keyword evidence="9" id="KW-0969">Cilium</keyword>
<feature type="domain" description="Flagellar basal-body/hook protein C-terminal" evidence="8">
    <location>
        <begin position="98"/>
        <end position="141"/>
    </location>
</feature>
<organism evidence="9 10">
    <name type="scientific">Clostridium magnum DSM 2767</name>
    <dbReference type="NCBI Taxonomy" id="1121326"/>
    <lineage>
        <taxon>Bacteria</taxon>
        <taxon>Bacillati</taxon>
        <taxon>Bacillota</taxon>
        <taxon>Clostridia</taxon>
        <taxon>Eubacteriales</taxon>
        <taxon>Clostridiaceae</taxon>
        <taxon>Clostridium</taxon>
    </lineage>
</organism>
<keyword evidence="9" id="KW-0966">Cell projection</keyword>
<keyword evidence="9" id="KW-0282">Flagellum</keyword>
<dbReference type="AlphaFoldDB" id="A0A162UP29"/>
<dbReference type="Pfam" id="PF00460">
    <property type="entry name" value="Flg_bb_rod"/>
    <property type="match status" value="1"/>
</dbReference>
<dbReference type="NCBIfam" id="TIGR01395">
    <property type="entry name" value="FlgC"/>
    <property type="match status" value="1"/>
</dbReference>
<evidence type="ECO:0000259" key="7">
    <source>
        <dbReference type="Pfam" id="PF00460"/>
    </source>
</evidence>
<dbReference type="PANTHER" id="PTHR30435:SF2">
    <property type="entry name" value="FLAGELLAR BASAL-BODY ROD PROTEIN FLGC"/>
    <property type="match status" value="1"/>
</dbReference>
<evidence type="ECO:0000256" key="5">
    <source>
        <dbReference type="ARBA" id="ARBA00025933"/>
    </source>
</evidence>
<evidence type="ECO:0000256" key="3">
    <source>
        <dbReference type="ARBA" id="ARBA00017941"/>
    </source>
</evidence>
<dbReference type="RefSeq" id="WP_066619146.1">
    <property type="nucleotide sequence ID" value="NZ_FQXL01000009.1"/>
</dbReference>
<dbReference type="PATRIC" id="fig|1121326.3.peg.1154"/>
<dbReference type="GO" id="GO:0030694">
    <property type="term" value="C:bacterial-type flagellum basal body, rod"/>
    <property type="evidence" value="ECO:0007669"/>
    <property type="project" value="UniProtKB-UniRule"/>
</dbReference>
<reference evidence="9 10" key="1">
    <citation type="submission" date="2016-04" db="EMBL/GenBank/DDBJ databases">
        <title>Genome sequence of Clostridium magnum DSM 2767.</title>
        <authorList>
            <person name="Poehlein A."/>
            <person name="Uhlig R."/>
            <person name="Fischer R."/>
            <person name="Bahl H."/>
            <person name="Daniel R."/>
        </authorList>
    </citation>
    <scope>NUCLEOTIDE SEQUENCE [LARGE SCALE GENOMIC DNA]</scope>
    <source>
        <strain evidence="9 10">DSM 2767</strain>
    </source>
</reference>